<protein>
    <submittedName>
        <fullName evidence="4">Uncharacterized protein</fullName>
    </submittedName>
</protein>
<dbReference type="Pfam" id="PF12796">
    <property type="entry name" value="Ank_2"/>
    <property type="match status" value="1"/>
</dbReference>
<dbReference type="PROSITE" id="PS50297">
    <property type="entry name" value="ANK_REP_REGION"/>
    <property type="match status" value="1"/>
</dbReference>
<dbReference type="EMBL" id="CAJJDO010000043">
    <property type="protein sequence ID" value="CAD8165590.1"/>
    <property type="molecule type" value="Genomic_DNA"/>
</dbReference>
<dbReference type="AlphaFoldDB" id="A0A8S1UL23"/>
<dbReference type="SMART" id="SM00248">
    <property type="entry name" value="ANK"/>
    <property type="match status" value="3"/>
</dbReference>
<dbReference type="PROSITE" id="PS50088">
    <property type="entry name" value="ANK_REPEAT"/>
    <property type="match status" value="1"/>
</dbReference>
<evidence type="ECO:0000256" key="2">
    <source>
        <dbReference type="ARBA" id="ARBA00023043"/>
    </source>
</evidence>
<organism evidence="4 5">
    <name type="scientific">Paramecium pentaurelia</name>
    <dbReference type="NCBI Taxonomy" id="43138"/>
    <lineage>
        <taxon>Eukaryota</taxon>
        <taxon>Sar</taxon>
        <taxon>Alveolata</taxon>
        <taxon>Ciliophora</taxon>
        <taxon>Intramacronucleata</taxon>
        <taxon>Oligohymenophorea</taxon>
        <taxon>Peniculida</taxon>
        <taxon>Parameciidae</taxon>
        <taxon>Paramecium</taxon>
    </lineage>
</organism>
<keyword evidence="5" id="KW-1185">Reference proteome</keyword>
<keyword evidence="1" id="KW-0677">Repeat</keyword>
<dbReference type="PANTHER" id="PTHR24161">
    <property type="entry name" value="ANK_REP_REGION DOMAIN-CONTAINING PROTEIN-RELATED"/>
    <property type="match status" value="1"/>
</dbReference>
<dbReference type="PANTHER" id="PTHR24161:SF124">
    <property type="entry name" value="TRANSIENT RECEPTOR POTENTIAL CHANNEL PYREXIA"/>
    <property type="match status" value="1"/>
</dbReference>
<evidence type="ECO:0000256" key="1">
    <source>
        <dbReference type="ARBA" id="ARBA00022737"/>
    </source>
</evidence>
<keyword evidence="2 3" id="KW-0040">ANK repeat</keyword>
<evidence type="ECO:0000313" key="4">
    <source>
        <dbReference type="EMBL" id="CAD8165590.1"/>
    </source>
</evidence>
<dbReference type="InterPro" id="IPR002110">
    <property type="entry name" value="Ankyrin_rpt"/>
</dbReference>
<proteinExistence type="predicted"/>
<evidence type="ECO:0000256" key="3">
    <source>
        <dbReference type="PROSITE-ProRule" id="PRU00023"/>
    </source>
</evidence>
<dbReference type="OrthoDB" id="292939at2759"/>
<accession>A0A8S1UL23</accession>
<comment type="caution">
    <text evidence="4">The sequence shown here is derived from an EMBL/GenBank/DDBJ whole genome shotgun (WGS) entry which is preliminary data.</text>
</comment>
<dbReference type="Proteomes" id="UP000689195">
    <property type="component" value="Unassembled WGS sequence"/>
</dbReference>
<reference evidence="4" key="1">
    <citation type="submission" date="2021-01" db="EMBL/GenBank/DDBJ databases">
        <authorList>
            <consortium name="Genoscope - CEA"/>
            <person name="William W."/>
        </authorList>
    </citation>
    <scope>NUCLEOTIDE SEQUENCE</scope>
</reference>
<name>A0A8S1UL23_9CILI</name>
<sequence>MIFRPLLIETCKYKYQSGSEEKSFSIKKKVDYYPNFRQKVASQSFHIESHTSNKKKSKRQMTLNQKLGNSDINIQQYIEFNIKEKPLNSHINQRVRQLIIQDNKLMRKQNKIKTFAEILTQQHKSIHQKQMKRQVLSMLDQGPLFRKVESPQLSPKAQSQLQQQQQQLQLQSKTQQNNAEQQIQNKVQNYLSRKSVNLQRLSQRMDDINISKRSILYTSSAERDLKISSRFFKDFIGVSQQLKNKEKQDPELLKESYKYWAQAIKTKKDPQKKKKVGAVFSTSVRMKLEKMRALILDCVKKLRFMKLDPELLMQNRTILKNPYQREGSYVFFKGVAKNDLDLVKLMLDKCRFYAFDVNENFQTALHICSRKGHLQIAKMLFQHGTYPDVRDVSNRTPLYYALINNQKELVQLLLSHKCNPWSFSGCTYETDDPILIKMLKIARRLDMLLMMTPYNTRQQTWINYCRVFYEF</sequence>
<feature type="repeat" description="ANK" evidence="3">
    <location>
        <begin position="360"/>
        <end position="392"/>
    </location>
</feature>
<evidence type="ECO:0000313" key="5">
    <source>
        <dbReference type="Proteomes" id="UP000689195"/>
    </source>
</evidence>
<gene>
    <name evidence="4" type="ORF">PPENT_87.1.T0430027</name>
</gene>